<comment type="caution">
    <text evidence="1">The sequence shown here is derived from an EMBL/GenBank/DDBJ whole genome shotgun (WGS) entry which is preliminary data.</text>
</comment>
<dbReference type="Proteomes" id="UP001603857">
    <property type="component" value="Unassembled WGS sequence"/>
</dbReference>
<accession>A0ABD1LG23</accession>
<protein>
    <submittedName>
        <fullName evidence="1">Uncharacterized protein</fullName>
    </submittedName>
</protein>
<dbReference type="PANTHER" id="PTHR32343:SF37">
    <property type="entry name" value="BINDING PARTNER OF ACD11 1"/>
    <property type="match status" value="1"/>
</dbReference>
<reference evidence="1 2" key="1">
    <citation type="submission" date="2024-08" db="EMBL/GenBank/DDBJ databases">
        <title>Insights into the chromosomal genome structure of Flemingia macrophylla.</title>
        <authorList>
            <person name="Ding Y."/>
            <person name="Zhao Y."/>
            <person name="Bi W."/>
            <person name="Wu M."/>
            <person name="Zhao G."/>
            <person name="Gong Y."/>
            <person name="Li W."/>
            <person name="Zhang P."/>
        </authorList>
    </citation>
    <scope>NUCLEOTIDE SEQUENCE [LARGE SCALE GENOMIC DNA]</scope>
    <source>
        <strain evidence="1">DYQJB</strain>
        <tissue evidence="1">Leaf</tissue>
    </source>
</reference>
<proteinExistence type="predicted"/>
<keyword evidence="2" id="KW-1185">Reference proteome</keyword>
<evidence type="ECO:0000313" key="2">
    <source>
        <dbReference type="Proteomes" id="UP001603857"/>
    </source>
</evidence>
<sequence length="323" mass="35723">MLWRPSAKGGAPTPIFPQMSFAPTTKTPVLMKMLCSGAKGWRAIAASRKLRGTFRDTSEMIFEGLLLVLIHLEPHASEASCIWSFLASGNPDTMRLTPHMSEASLRRRCCNQYVGQRLHFGKRASERAKNFDEKHQLSSEATTKVVSLNQKVGLSEKISVGTVLHHASEASCVWSFLASGNPNTMRLKPHASEAFLRASERAKTFDEKHQLSSKVTTKVFSLNQKVGFSEKLSAGTVLVNSKVKEINGYERDLGLSPKLIGEVSMSYWTVCDMLGGDSRRLSGGRRVASDWKSSIMEFMIETKCVKNVLLDGGTVRFYSNPEG</sequence>
<dbReference type="AlphaFoldDB" id="A0ABD1LG23"/>
<name>A0ABD1LG23_9FABA</name>
<evidence type="ECO:0000313" key="1">
    <source>
        <dbReference type="EMBL" id="KAL2322278.1"/>
    </source>
</evidence>
<dbReference type="EMBL" id="JBGMDY010000009">
    <property type="protein sequence ID" value="KAL2322278.1"/>
    <property type="molecule type" value="Genomic_DNA"/>
</dbReference>
<organism evidence="1 2">
    <name type="scientific">Flemingia macrophylla</name>
    <dbReference type="NCBI Taxonomy" id="520843"/>
    <lineage>
        <taxon>Eukaryota</taxon>
        <taxon>Viridiplantae</taxon>
        <taxon>Streptophyta</taxon>
        <taxon>Embryophyta</taxon>
        <taxon>Tracheophyta</taxon>
        <taxon>Spermatophyta</taxon>
        <taxon>Magnoliopsida</taxon>
        <taxon>eudicotyledons</taxon>
        <taxon>Gunneridae</taxon>
        <taxon>Pentapetalae</taxon>
        <taxon>rosids</taxon>
        <taxon>fabids</taxon>
        <taxon>Fabales</taxon>
        <taxon>Fabaceae</taxon>
        <taxon>Papilionoideae</taxon>
        <taxon>50 kb inversion clade</taxon>
        <taxon>NPAAA clade</taxon>
        <taxon>indigoferoid/millettioid clade</taxon>
        <taxon>Phaseoleae</taxon>
        <taxon>Flemingia</taxon>
    </lineage>
</organism>
<gene>
    <name evidence="1" type="ORF">Fmac_026657</name>
</gene>
<dbReference type="PANTHER" id="PTHR32343">
    <property type="entry name" value="SERINE/ARGININE-RICH SPLICING FACTOR"/>
    <property type="match status" value="1"/>
</dbReference>